<reference evidence="1" key="1">
    <citation type="journal article" date="2014" name="Int. J. Syst. Evol. Microbiol.">
        <title>Complete genome sequence of Corynebacterium casei LMG S-19264T (=DSM 44701T), isolated from a smear-ripened cheese.</title>
        <authorList>
            <consortium name="US DOE Joint Genome Institute (JGI-PGF)"/>
            <person name="Walter F."/>
            <person name="Albersmeier A."/>
            <person name="Kalinowski J."/>
            <person name="Ruckert C."/>
        </authorList>
    </citation>
    <scope>NUCLEOTIDE SEQUENCE</scope>
    <source>
        <strain evidence="1">VKM Ac-1958</strain>
    </source>
</reference>
<evidence type="ECO:0000313" key="2">
    <source>
        <dbReference type="Proteomes" id="UP001142325"/>
    </source>
</evidence>
<protein>
    <recommendedName>
        <fullName evidence="3">DUF4192 family protein</fullName>
    </recommendedName>
</protein>
<dbReference type="Proteomes" id="UP001142325">
    <property type="component" value="Unassembled WGS sequence"/>
</dbReference>
<name>A0A9W6HQY4_9MICO</name>
<dbReference type="AlphaFoldDB" id="A0A9W6HQY4"/>
<gene>
    <name evidence="1" type="ORF">GCM10017596_01840</name>
</gene>
<organism evidence="1 2">
    <name type="scientific">Microbacterium keratanolyticum</name>
    <dbReference type="NCBI Taxonomy" id="67574"/>
    <lineage>
        <taxon>Bacteria</taxon>
        <taxon>Bacillati</taxon>
        <taxon>Actinomycetota</taxon>
        <taxon>Actinomycetes</taxon>
        <taxon>Micrococcales</taxon>
        <taxon>Microbacteriaceae</taxon>
        <taxon>Microbacterium</taxon>
    </lineage>
</organism>
<dbReference type="EMBL" id="BSET01000001">
    <property type="protein sequence ID" value="GLK00469.1"/>
    <property type="molecule type" value="Genomic_DNA"/>
</dbReference>
<keyword evidence="2" id="KW-1185">Reference proteome</keyword>
<evidence type="ECO:0000313" key="1">
    <source>
        <dbReference type="EMBL" id="GLK00469.1"/>
    </source>
</evidence>
<evidence type="ECO:0008006" key="3">
    <source>
        <dbReference type="Google" id="ProtNLM"/>
    </source>
</evidence>
<dbReference type="Pfam" id="PF13830">
    <property type="entry name" value="DUF4192"/>
    <property type="match status" value="2"/>
</dbReference>
<dbReference type="InterPro" id="IPR025447">
    <property type="entry name" value="DUF4192"/>
</dbReference>
<sequence>MTTILTASGPADLLGLIPTLAGFTPRESFVLLPFTGSRAGGALRADLPKNDDVDLHEYAATLVGMTCRVPSVDGLAAVIYTDDEIDPDALPLAEVADITIACAESCGLRIVEVLCVGADGWANYLVTAPIVHDLAEIPEPPSVPGVVDIAADQAAGGELPTVDLAEKERVAQALAAVDQMFTALMPNDESAEEPLDGARPVDAESRLDPRAYLSALALDDLPQFLEDLLDSPENIDPFATAALIWCLERPPLRDVALAQWATDLPTGDEVLAAQLAFRGDISTFPPHLGDIMLGQGPRPDADRLRLALTLARNAAARAPRASRVGALVASAWLSWALGRATHADHYLTLAHEITPEHTFAAMLRTIIDAGMLPAWAFSAAGAAEQPTP</sequence>
<reference evidence="1" key="2">
    <citation type="submission" date="2023-01" db="EMBL/GenBank/DDBJ databases">
        <authorList>
            <person name="Sun Q."/>
            <person name="Evtushenko L."/>
        </authorList>
    </citation>
    <scope>NUCLEOTIDE SEQUENCE</scope>
    <source>
        <strain evidence="1">VKM Ac-1958</strain>
    </source>
</reference>
<proteinExistence type="predicted"/>
<accession>A0A9W6HQY4</accession>
<comment type="caution">
    <text evidence="1">The sequence shown here is derived from an EMBL/GenBank/DDBJ whole genome shotgun (WGS) entry which is preliminary data.</text>
</comment>
<dbReference type="RefSeq" id="WP_204938189.1">
    <property type="nucleotide sequence ID" value="NZ_BAAAUM010000001.1"/>
</dbReference>